<sequence length="250" mass="26413">MHAADNSGDAEIKTASLPACPRDPIKMLRSACSSGGSPPTGHISCCCSPTPATLLCQLQLLSLAHVNLSSFACPRNPSQLSSSSPPPPRPISNRRDKTPRRLDLCDSSASVSLTLPPLPSHRRQPGSRRPGTAKASLPPGAQWQSLYYPRAPGPIGFWAGGHKCKTEARSPVAETAAGSYLPALARVGHRPERPCRLERGQEGNINAAALAREIRRGRVVLVYHPALFRPSAALPCCPSLSPFPCGASGL</sequence>
<proteinExistence type="predicted"/>
<name>A0ABC8XLW5_9POAL</name>
<organism evidence="2 3">
    <name type="scientific">Urochloa decumbens</name>
    <dbReference type="NCBI Taxonomy" id="240449"/>
    <lineage>
        <taxon>Eukaryota</taxon>
        <taxon>Viridiplantae</taxon>
        <taxon>Streptophyta</taxon>
        <taxon>Embryophyta</taxon>
        <taxon>Tracheophyta</taxon>
        <taxon>Spermatophyta</taxon>
        <taxon>Magnoliopsida</taxon>
        <taxon>Liliopsida</taxon>
        <taxon>Poales</taxon>
        <taxon>Poaceae</taxon>
        <taxon>PACMAD clade</taxon>
        <taxon>Panicoideae</taxon>
        <taxon>Panicodae</taxon>
        <taxon>Paniceae</taxon>
        <taxon>Melinidinae</taxon>
        <taxon>Urochloa</taxon>
    </lineage>
</organism>
<feature type="region of interest" description="Disordered" evidence="1">
    <location>
        <begin position="75"/>
        <end position="138"/>
    </location>
</feature>
<evidence type="ECO:0000256" key="1">
    <source>
        <dbReference type="SAM" id="MobiDB-lite"/>
    </source>
</evidence>
<reference evidence="2 3" key="2">
    <citation type="submission" date="2024-10" db="EMBL/GenBank/DDBJ databases">
        <authorList>
            <person name="Ryan C."/>
        </authorList>
    </citation>
    <scope>NUCLEOTIDE SEQUENCE [LARGE SCALE GENOMIC DNA]</scope>
</reference>
<dbReference type="Proteomes" id="UP001497457">
    <property type="component" value="Chromosome 15b"/>
</dbReference>
<keyword evidence="3" id="KW-1185">Reference proteome</keyword>
<protein>
    <submittedName>
        <fullName evidence="2">Uncharacterized protein</fullName>
    </submittedName>
</protein>
<gene>
    <name evidence="2" type="ORF">URODEC1_LOCUS25667</name>
</gene>
<evidence type="ECO:0000313" key="2">
    <source>
        <dbReference type="EMBL" id="CAL4929197.1"/>
    </source>
</evidence>
<feature type="compositionally biased region" description="Basic and acidic residues" evidence="1">
    <location>
        <begin position="93"/>
        <end position="104"/>
    </location>
</feature>
<accession>A0ABC8XLW5</accession>
<dbReference type="AlphaFoldDB" id="A0ABC8XLW5"/>
<dbReference type="EMBL" id="OZ075125">
    <property type="protein sequence ID" value="CAL4929197.1"/>
    <property type="molecule type" value="Genomic_DNA"/>
</dbReference>
<reference evidence="3" key="1">
    <citation type="submission" date="2024-06" db="EMBL/GenBank/DDBJ databases">
        <authorList>
            <person name="Ryan C."/>
        </authorList>
    </citation>
    <scope>NUCLEOTIDE SEQUENCE [LARGE SCALE GENOMIC DNA]</scope>
</reference>
<evidence type="ECO:0000313" key="3">
    <source>
        <dbReference type="Proteomes" id="UP001497457"/>
    </source>
</evidence>